<dbReference type="KEGG" id="eao:BD94_2930"/>
<reference evidence="9" key="2">
    <citation type="journal article" date="2015" name="Genome Biol. Evol.">
        <title>Complete Genome Sequence and Transcriptomic Analysis of the Novel Pathogen Elizabethkingia anophelis in Response to Oxidative Stress.</title>
        <authorList>
            <person name="Li Y."/>
            <person name="Liu Y."/>
            <person name="Chew S.C."/>
            <person name="Tay M."/>
            <person name="Salido M.M."/>
            <person name="Teo J."/>
            <person name="Lauro F.M."/>
            <person name="Givskov M."/>
            <person name="Yang L."/>
        </authorList>
    </citation>
    <scope>NUCLEOTIDE SEQUENCE</scope>
    <source>
        <strain evidence="9">NUHP1</strain>
    </source>
</reference>
<dbReference type="InterPro" id="IPR017850">
    <property type="entry name" value="Alkaline_phosphatase_core_sf"/>
</dbReference>
<dbReference type="RefSeq" id="WP_024565758.1">
    <property type="nucleotide sequence ID" value="NZ_CP007547.1"/>
</dbReference>
<dbReference type="Pfam" id="PF00884">
    <property type="entry name" value="Sulfatase"/>
    <property type="match status" value="1"/>
</dbReference>
<dbReference type="PANTHER" id="PTHR42693:SF42">
    <property type="entry name" value="ARYLSULFATASE G"/>
    <property type="match status" value="1"/>
</dbReference>
<dbReference type="eggNOG" id="COG3119">
    <property type="taxonomic scope" value="Bacteria"/>
</dbReference>
<dbReference type="PANTHER" id="PTHR42693">
    <property type="entry name" value="ARYLSULFATASE FAMILY MEMBER"/>
    <property type="match status" value="1"/>
</dbReference>
<feature type="domain" description="Sulfatase N-terminal" evidence="8">
    <location>
        <begin position="26"/>
        <end position="346"/>
    </location>
</feature>
<evidence type="ECO:0000256" key="3">
    <source>
        <dbReference type="ARBA" id="ARBA00022723"/>
    </source>
</evidence>
<dbReference type="Gene3D" id="3.30.1120.10">
    <property type="match status" value="1"/>
</dbReference>
<dbReference type="InterPro" id="IPR050738">
    <property type="entry name" value="Sulfatase"/>
</dbReference>
<proteinExistence type="inferred from homology"/>
<evidence type="ECO:0000313" key="9">
    <source>
        <dbReference type="EMBL" id="AIL46705.1"/>
    </source>
</evidence>
<keyword evidence="4 7" id="KW-0732">Signal</keyword>
<organism evidence="9 10">
    <name type="scientific">Elizabethkingia anophelis NUHP1</name>
    <dbReference type="NCBI Taxonomy" id="1338011"/>
    <lineage>
        <taxon>Bacteria</taxon>
        <taxon>Pseudomonadati</taxon>
        <taxon>Bacteroidota</taxon>
        <taxon>Flavobacteriia</taxon>
        <taxon>Flavobacteriales</taxon>
        <taxon>Weeksellaceae</taxon>
        <taxon>Elizabethkingia</taxon>
    </lineage>
</organism>
<dbReference type="InterPro" id="IPR000917">
    <property type="entry name" value="Sulfatase_N"/>
</dbReference>
<evidence type="ECO:0000256" key="1">
    <source>
        <dbReference type="ARBA" id="ARBA00001913"/>
    </source>
</evidence>
<evidence type="ECO:0000256" key="2">
    <source>
        <dbReference type="ARBA" id="ARBA00008779"/>
    </source>
</evidence>
<dbReference type="Gene3D" id="3.40.720.10">
    <property type="entry name" value="Alkaline Phosphatase, subunit A"/>
    <property type="match status" value="1"/>
</dbReference>
<evidence type="ECO:0000256" key="5">
    <source>
        <dbReference type="ARBA" id="ARBA00022801"/>
    </source>
</evidence>
<name>A0A077EME4_9FLAO</name>
<comment type="similarity">
    <text evidence="2">Belongs to the sulfatase family.</text>
</comment>
<evidence type="ECO:0000259" key="8">
    <source>
        <dbReference type="Pfam" id="PF00884"/>
    </source>
</evidence>
<dbReference type="PROSITE" id="PS00523">
    <property type="entry name" value="SULFATASE_1"/>
    <property type="match status" value="1"/>
</dbReference>
<dbReference type="GO" id="GO:0004065">
    <property type="term" value="F:arylsulfatase activity"/>
    <property type="evidence" value="ECO:0007669"/>
    <property type="project" value="TreeGrafter"/>
</dbReference>
<dbReference type="GO" id="GO:0046872">
    <property type="term" value="F:metal ion binding"/>
    <property type="evidence" value="ECO:0007669"/>
    <property type="project" value="UniProtKB-KW"/>
</dbReference>
<evidence type="ECO:0000256" key="6">
    <source>
        <dbReference type="ARBA" id="ARBA00022837"/>
    </source>
</evidence>
<protein>
    <submittedName>
        <fullName evidence="9">Arylsulfatase</fullName>
    </submittedName>
</protein>
<reference evidence="9" key="1">
    <citation type="journal article" date="2013" name="Lancet">
        <title>First case of E anophelis outbreak in an intensive-care unit.</title>
        <authorList>
            <person name="Teo J."/>
            <person name="Tan S.Y."/>
            <person name="Tay M."/>
            <person name="Ding Y."/>
            <person name="Kjelleberg S."/>
            <person name="Givskov M."/>
            <person name="Lin R.T."/>
            <person name="Yang L."/>
        </authorList>
    </citation>
    <scope>NUCLEOTIDE SEQUENCE [LARGE SCALE GENOMIC DNA]</scope>
    <source>
        <strain evidence="9">NUHP1</strain>
    </source>
</reference>
<evidence type="ECO:0000256" key="4">
    <source>
        <dbReference type="ARBA" id="ARBA00022729"/>
    </source>
</evidence>
<dbReference type="SUPFAM" id="SSF53649">
    <property type="entry name" value="Alkaline phosphatase-like"/>
    <property type="match status" value="1"/>
</dbReference>
<evidence type="ECO:0000313" key="10">
    <source>
        <dbReference type="Proteomes" id="UP000028933"/>
    </source>
</evidence>
<dbReference type="AlphaFoldDB" id="A0A077EME4"/>
<dbReference type="PROSITE" id="PS00149">
    <property type="entry name" value="SULFATASE_2"/>
    <property type="match status" value="1"/>
</dbReference>
<dbReference type="STRING" id="1338011.BD94_2930"/>
<gene>
    <name evidence="9" type="ORF">BD94_2930</name>
</gene>
<dbReference type="HOGENOM" id="CLU_006332_10_4_10"/>
<feature type="signal peptide" evidence="7">
    <location>
        <begin position="1"/>
        <end position="22"/>
    </location>
</feature>
<comment type="cofactor">
    <cofactor evidence="1">
        <name>Ca(2+)</name>
        <dbReference type="ChEBI" id="CHEBI:29108"/>
    </cofactor>
</comment>
<dbReference type="EMBL" id="CP007547">
    <property type="protein sequence ID" value="AIL46705.1"/>
    <property type="molecule type" value="Genomic_DNA"/>
</dbReference>
<accession>A0A077EME4</accession>
<dbReference type="InterPro" id="IPR024607">
    <property type="entry name" value="Sulfatase_CS"/>
</dbReference>
<feature type="chain" id="PRO_5001718205" evidence="7">
    <location>
        <begin position="23"/>
        <end position="454"/>
    </location>
</feature>
<keyword evidence="3" id="KW-0479">Metal-binding</keyword>
<dbReference type="Proteomes" id="UP000028933">
    <property type="component" value="Chromosome"/>
</dbReference>
<keyword evidence="5" id="KW-0378">Hydrolase</keyword>
<sequence>MKNIVRCALILLFTVSFSNARAQKQPNIIIVLTDDMGYADIGAYGNPVIKTPFLDQMSRNGLMATNYVVSSPTCTPSRASLLTGRYSSRYDLPWPIAPGSKQGLPDDEVTIAEMLKANGYNTGMVGKWHLGDQKAENKPNGQGFDFYYGILYSHDYKAPYVNTDIPIRMFRNTKVEIEKPADSLLTRLYTKESINYIRQQKKDKPFFLYLAHNMPHLPVYYAAQSSALKNKKGGALGAVITEMDEGLAAIWKVLEEKGMADNTIFVFSSDNGPWTNFPERMEGDSVTIASHVGSAGVFRGSKAWSYEGGARVPFIVYWKNKINPGTVLTSAISNLDLLPTIARWTNSPLPKNRELDGQDISQLLESKIKESAYNHRPIFIVNGSTKPEAVKYGNWKYREVPDLKHPQTGAVVPATTELFNLDEDPKESVNLIAKYPEKLKEMKQIFDSFKAVGK</sequence>
<keyword evidence="6" id="KW-0106">Calcium</keyword>
<evidence type="ECO:0000256" key="7">
    <source>
        <dbReference type="SAM" id="SignalP"/>
    </source>
</evidence>